<dbReference type="PANTHER" id="PTHR47572:SF4">
    <property type="entry name" value="LACTONASE DRP35"/>
    <property type="match status" value="1"/>
</dbReference>
<evidence type="ECO:0000259" key="2">
    <source>
        <dbReference type="Pfam" id="PF08450"/>
    </source>
</evidence>
<evidence type="ECO:0000313" key="3">
    <source>
        <dbReference type="EMBL" id="TYP92275.1"/>
    </source>
</evidence>
<dbReference type="Gene3D" id="2.120.10.30">
    <property type="entry name" value="TolB, C-terminal domain"/>
    <property type="match status" value="1"/>
</dbReference>
<comment type="caution">
    <text evidence="3">The sequence shown here is derived from an EMBL/GenBank/DDBJ whole genome shotgun (WGS) entry which is preliminary data.</text>
</comment>
<name>A0A5S5D9C9_9SPHI</name>
<protein>
    <submittedName>
        <fullName evidence="3">Gluconolactonase</fullName>
    </submittedName>
</protein>
<reference evidence="3 4" key="1">
    <citation type="submission" date="2019-07" db="EMBL/GenBank/DDBJ databases">
        <title>Genomic Encyclopedia of Archaeal and Bacterial Type Strains, Phase II (KMG-II): from individual species to whole genera.</title>
        <authorList>
            <person name="Goeker M."/>
        </authorList>
    </citation>
    <scope>NUCLEOTIDE SEQUENCE [LARGE SCALE GENOMIC DNA]</scope>
    <source>
        <strain evidence="3 4">DSM 18850</strain>
    </source>
</reference>
<dbReference type="Pfam" id="PF08450">
    <property type="entry name" value="SGL"/>
    <property type="match status" value="1"/>
</dbReference>
<dbReference type="Proteomes" id="UP000325105">
    <property type="component" value="Unassembled WGS sequence"/>
</dbReference>
<dbReference type="EMBL" id="VNHX01000017">
    <property type="protein sequence ID" value="TYP92275.1"/>
    <property type="molecule type" value="Genomic_DNA"/>
</dbReference>
<feature type="domain" description="SMP-30/Gluconolactonase/LRE-like region" evidence="2">
    <location>
        <begin position="33"/>
        <end position="272"/>
    </location>
</feature>
<dbReference type="OrthoDB" id="241638at2"/>
<accession>A0A5S5D9C9</accession>
<keyword evidence="1" id="KW-0378">Hydrolase</keyword>
<dbReference type="InterPro" id="IPR013658">
    <property type="entry name" value="SGL"/>
</dbReference>
<evidence type="ECO:0000256" key="1">
    <source>
        <dbReference type="ARBA" id="ARBA00022801"/>
    </source>
</evidence>
<dbReference type="AlphaFoldDB" id="A0A5S5D9C9"/>
<dbReference type="GO" id="GO:0016787">
    <property type="term" value="F:hydrolase activity"/>
    <property type="evidence" value="ECO:0007669"/>
    <property type="project" value="UniProtKB-KW"/>
</dbReference>
<dbReference type="SUPFAM" id="SSF63829">
    <property type="entry name" value="Calcium-dependent phosphotriesterase"/>
    <property type="match status" value="1"/>
</dbReference>
<dbReference type="InterPro" id="IPR011042">
    <property type="entry name" value="6-blade_b-propeller_TolB-like"/>
</dbReference>
<organism evidence="3 4">
    <name type="scientific">Sphingobacterium allocomposti</name>
    <dbReference type="NCBI Taxonomy" id="415956"/>
    <lineage>
        <taxon>Bacteria</taxon>
        <taxon>Pseudomonadati</taxon>
        <taxon>Bacteroidota</taxon>
        <taxon>Sphingobacteriia</taxon>
        <taxon>Sphingobacteriales</taxon>
        <taxon>Sphingobacteriaceae</taxon>
        <taxon>Sphingobacterium</taxon>
    </lineage>
</organism>
<dbReference type="InterPro" id="IPR051262">
    <property type="entry name" value="SMP-30/CGR1_Lactonase"/>
</dbReference>
<proteinExistence type="predicted"/>
<sequence length="282" mass="31888">MKYILLILTLQFAVAVEAQKKGELVEIADHFSFTEGPVADARGDIYFTDQPNNRIWKYSASGELIRFLEPSGRANGLAMDNDGWLVACADENNEIWRIHPETREIEVLVGTYAGKPLNGPNDLWISSSGNYYITDPYYQRSYWSRTSAELPEALYMYQQGKLLQVDSNFVRPNGIAASPDERKLYVADIGDNKTYVYDIAENGALHNKRLFCDRGSDGMTTDKKGNVYLTGDGVFVYTPQGALLRHIKVPVKWTANVCFGGKESEYLFITASEKIFKIYPDW</sequence>
<gene>
    <name evidence="3" type="ORF">BC792_11750</name>
</gene>
<keyword evidence="4" id="KW-1185">Reference proteome</keyword>
<evidence type="ECO:0000313" key="4">
    <source>
        <dbReference type="Proteomes" id="UP000325105"/>
    </source>
</evidence>
<dbReference type="PANTHER" id="PTHR47572">
    <property type="entry name" value="LIPOPROTEIN-RELATED"/>
    <property type="match status" value="1"/>
</dbReference>
<dbReference type="RefSeq" id="WP_148909374.1">
    <property type="nucleotide sequence ID" value="NZ_VNHX01000017.1"/>
</dbReference>